<dbReference type="KEGG" id="bmur:ABE28_015405"/>
<gene>
    <name evidence="1" type="ORF">ABE28_015405</name>
</gene>
<dbReference type="RefSeq" id="WP_064505149.1">
    <property type="nucleotide sequence ID" value="NZ_CP017080.1"/>
</dbReference>
<dbReference type="InterPro" id="IPR025617">
    <property type="entry name" value="YqzL"/>
</dbReference>
<accession>A0A1B3XRE9</accession>
<evidence type="ECO:0000313" key="2">
    <source>
        <dbReference type="Proteomes" id="UP000077926"/>
    </source>
</evidence>
<dbReference type="Proteomes" id="UP000077926">
    <property type="component" value="Chromosome"/>
</dbReference>
<proteinExistence type="predicted"/>
<protein>
    <submittedName>
        <fullName evidence="1">YqzL family protein</fullName>
    </submittedName>
</protein>
<reference evidence="1 2" key="1">
    <citation type="submission" date="2016-08" db="EMBL/GenBank/DDBJ databases">
        <title>Complete genome sequence of Bacillus muralis G25-68, a strain with toxicity to nematodes.</title>
        <authorList>
            <person name="Zheng Z."/>
        </authorList>
    </citation>
    <scope>NUCLEOTIDE SEQUENCE [LARGE SCALE GENOMIC DNA]</scope>
    <source>
        <strain evidence="1 2">G25-68</strain>
    </source>
</reference>
<dbReference type="AlphaFoldDB" id="A0A1B3XRE9"/>
<dbReference type="STRING" id="264697.ABE28_015405"/>
<organism evidence="1 2">
    <name type="scientific">Peribacillus muralis</name>
    <dbReference type="NCBI Taxonomy" id="264697"/>
    <lineage>
        <taxon>Bacteria</taxon>
        <taxon>Bacillati</taxon>
        <taxon>Bacillota</taxon>
        <taxon>Bacilli</taxon>
        <taxon>Bacillales</taxon>
        <taxon>Bacillaceae</taxon>
        <taxon>Peribacillus</taxon>
    </lineage>
</organism>
<sequence>MLEFTWELFSETGNVDTYLLFKEIEVERQERPLVLKEELAEFDFPVS</sequence>
<keyword evidence="2" id="KW-1185">Reference proteome</keyword>
<evidence type="ECO:0000313" key="1">
    <source>
        <dbReference type="EMBL" id="AOH55747.1"/>
    </source>
</evidence>
<dbReference type="EMBL" id="CP017080">
    <property type="protein sequence ID" value="AOH55747.1"/>
    <property type="molecule type" value="Genomic_DNA"/>
</dbReference>
<name>A0A1B3XRE9_9BACI</name>
<dbReference type="Pfam" id="PF14006">
    <property type="entry name" value="YqzL"/>
    <property type="match status" value="1"/>
</dbReference>
<dbReference type="OrthoDB" id="1650227at2"/>